<organism evidence="6 7">
    <name type="scientific">Glycine soja</name>
    <name type="common">Wild soybean</name>
    <dbReference type="NCBI Taxonomy" id="3848"/>
    <lineage>
        <taxon>Eukaryota</taxon>
        <taxon>Viridiplantae</taxon>
        <taxon>Streptophyta</taxon>
        <taxon>Embryophyta</taxon>
        <taxon>Tracheophyta</taxon>
        <taxon>Spermatophyta</taxon>
        <taxon>Magnoliopsida</taxon>
        <taxon>eudicotyledons</taxon>
        <taxon>Gunneridae</taxon>
        <taxon>Pentapetalae</taxon>
        <taxon>rosids</taxon>
        <taxon>fabids</taxon>
        <taxon>Fabales</taxon>
        <taxon>Fabaceae</taxon>
        <taxon>Papilionoideae</taxon>
        <taxon>50 kb inversion clade</taxon>
        <taxon>NPAAA clade</taxon>
        <taxon>indigoferoid/millettioid clade</taxon>
        <taxon>Phaseoleae</taxon>
        <taxon>Glycine</taxon>
        <taxon>Glycine subgen. Soja</taxon>
    </lineage>
</organism>
<keyword evidence="3 4" id="KW-0624">Polysaccharide degradation</keyword>
<keyword evidence="2 4" id="KW-0119">Carbohydrate metabolism</keyword>
<name>A0A445IC86_GLYSO</name>
<evidence type="ECO:0000256" key="1">
    <source>
        <dbReference type="ARBA" id="ARBA00005652"/>
    </source>
</evidence>
<dbReference type="EMBL" id="QZWG01000011">
    <property type="protein sequence ID" value="RZB83663.1"/>
    <property type="molecule type" value="Genomic_DNA"/>
</dbReference>
<proteinExistence type="inferred from homology"/>
<dbReference type="EC" id="3.2.1.2" evidence="4"/>
<dbReference type="Proteomes" id="UP000289340">
    <property type="component" value="Chromosome 11"/>
</dbReference>
<sequence length="381" mass="42881">MENVVFAAQCGMGIRITLQFQERYNLQREMLGMGVVGARKTRTRDHLIRCYVPAYVMLPMYTDYMMSFRDNMKDFLESILIIDIEVGLGPAGELGYPSQSRNLGWKFPGIGEFQYYDKYLKAEWDLPNNAGEWNDTPESTKNFRLGGTYQAKKGNFFLTWYSNKLLTHGDEILDEANNVFLGYIVKLAAKAESEAMANKGLKFCLIVSLLFLIIVTIVIVTLFFTVFKPKDPNITVHPIGLEHFDFSLLPNITANVSLGMVITIENPNYGSFEFTNSIGYINFHDTVVGEVPIGAELVPAHGQINVNTWANFMVAKLISVPKFWSDVLSGTLNFTSTSSLPGIARMFKIFKLKATAYSSCNISLRIVPRNVDTKCISKIKL</sequence>
<evidence type="ECO:0000256" key="3">
    <source>
        <dbReference type="ARBA" id="ARBA00023326"/>
    </source>
</evidence>
<evidence type="ECO:0000256" key="5">
    <source>
        <dbReference type="SAM" id="Phobius"/>
    </source>
</evidence>
<keyword evidence="5" id="KW-0812">Transmembrane</keyword>
<dbReference type="InterPro" id="IPR017853">
    <property type="entry name" value="GH"/>
</dbReference>
<protein>
    <recommendedName>
        <fullName evidence="4">Beta-amylase</fullName>
        <ecNumber evidence="4">3.2.1.2</ecNumber>
    </recommendedName>
</protein>
<keyword evidence="4 6" id="KW-0326">Glycosidase</keyword>
<dbReference type="Pfam" id="PF01373">
    <property type="entry name" value="Glyco_hydro_14"/>
    <property type="match status" value="2"/>
</dbReference>
<comment type="catalytic activity">
    <reaction evidence="4">
        <text>Hydrolysis of (1-&gt;4)-alpha-D-glucosidic linkages in polysaccharides so as to remove successive maltose units from the non-reducing ends of the chains.</text>
        <dbReference type="EC" id="3.2.1.2"/>
    </reaction>
</comment>
<dbReference type="PANTHER" id="PTHR31352:SF42">
    <property type="entry name" value="BETA-AMYLASE"/>
    <property type="match status" value="1"/>
</dbReference>
<dbReference type="GO" id="GO:0016161">
    <property type="term" value="F:beta-amylase activity"/>
    <property type="evidence" value="ECO:0007669"/>
    <property type="project" value="UniProtKB-EC"/>
</dbReference>
<keyword evidence="5" id="KW-1133">Transmembrane helix</keyword>
<accession>A0A445IC86</accession>
<dbReference type="PANTHER" id="PTHR31352">
    <property type="entry name" value="BETA-AMYLASE 1, CHLOROPLASTIC"/>
    <property type="match status" value="1"/>
</dbReference>
<keyword evidence="5" id="KW-0472">Membrane</keyword>
<keyword evidence="4 6" id="KW-0378">Hydrolase</keyword>
<comment type="similarity">
    <text evidence="1 4">Belongs to the glycosyl hydrolase 14 family.</text>
</comment>
<evidence type="ECO:0000313" key="6">
    <source>
        <dbReference type="EMBL" id="RZB83663.1"/>
    </source>
</evidence>
<feature type="transmembrane region" description="Helical" evidence="5">
    <location>
        <begin position="203"/>
        <end position="227"/>
    </location>
</feature>
<gene>
    <name evidence="6" type="ORF">D0Y65_032272</name>
</gene>
<reference evidence="6 7" key="1">
    <citation type="submission" date="2018-09" db="EMBL/GenBank/DDBJ databases">
        <title>A high-quality reference genome of wild soybean provides a powerful tool to mine soybean genomes.</title>
        <authorList>
            <person name="Xie M."/>
            <person name="Chung C.Y.L."/>
            <person name="Li M.-W."/>
            <person name="Wong F.-L."/>
            <person name="Chan T.-F."/>
            <person name="Lam H.-M."/>
        </authorList>
    </citation>
    <scope>NUCLEOTIDE SEQUENCE [LARGE SCALE GENOMIC DNA]</scope>
    <source>
        <strain evidence="7">cv. W05</strain>
        <tissue evidence="6">Hypocotyl of etiolated seedlings</tissue>
    </source>
</reference>
<dbReference type="InterPro" id="IPR001554">
    <property type="entry name" value="Glyco_hydro_14"/>
</dbReference>
<dbReference type="SUPFAM" id="SSF51445">
    <property type="entry name" value="(Trans)glycosidases"/>
    <property type="match status" value="1"/>
</dbReference>
<evidence type="ECO:0000256" key="4">
    <source>
        <dbReference type="RuleBase" id="RU000509"/>
    </source>
</evidence>
<evidence type="ECO:0000313" key="7">
    <source>
        <dbReference type="Proteomes" id="UP000289340"/>
    </source>
</evidence>
<dbReference type="AlphaFoldDB" id="A0A445IC86"/>
<keyword evidence="7" id="KW-1185">Reference proteome</keyword>
<comment type="caution">
    <text evidence="6">The sequence shown here is derived from an EMBL/GenBank/DDBJ whole genome shotgun (WGS) entry which is preliminary data.</text>
</comment>
<dbReference type="GO" id="GO:0000272">
    <property type="term" value="P:polysaccharide catabolic process"/>
    <property type="evidence" value="ECO:0007669"/>
    <property type="project" value="UniProtKB-KW"/>
</dbReference>
<evidence type="ECO:0000256" key="2">
    <source>
        <dbReference type="ARBA" id="ARBA00023277"/>
    </source>
</evidence>
<dbReference type="Gene3D" id="3.20.20.80">
    <property type="entry name" value="Glycosidases"/>
    <property type="match status" value="1"/>
</dbReference>